<dbReference type="Proteomes" id="UP000461288">
    <property type="component" value="Unassembled WGS sequence"/>
</dbReference>
<dbReference type="Pfam" id="PF11743">
    <property type="entry name" value="DUF3301"/>
    <property type="match status" value="1"/>
</dbReference>
<evidence type="ECO:0000313" key="2">
    <source>
        <dbReference type="Proteomes" id="UP000461288"/>
    </source>
</evidence>
<dbReference type="RefSeq" id="WP_044409919.1">
    <property type="nucleotide sequence ID" value="NZ_BQIA01000015.1"/>
</dbReference>
<proteinExistence type="predicted"/>
<accession>A0A1I0U0Z1</accession>
<dbReference type="STRING" id="319939.SAMN05216263_10784"/>
<reference evidence="1 2" key="1">
    <citation type="submission" date="2019-12" db="EMBL/GenBank/DDBJ databases">
        <title>Draft genome sequence of Pseudomonas otitidis recovered from a chicken carcass.</title>
        <authorList>
            <person name="Vieira T.R."/>
            <person name="Oliviera E.F.C."/>
            <person name="Silva N.M.V."/>
            <person name="Sambrano G.E."/>
            <person name="Cibulski S.P."/>
            <person name="Cardoso M.R.I."/>
        </authorList>
    </citation>
    <scope>NUCLEOTIDE SEQUENCE [LARGE SCALE GENOMIC DNA]</scope>
    <source>
        <strain evidence="1 2">25_K</strain>
    </source>
</reference>
<dbReference type="AlphaFoldDB" id="A0A1I0U0Z1"/>
<dbReference type="InterPro" id="IPR021732">
    <property type="entry name" value="DUF3301"/>
</dbReference>
<name>A0A1I0U0Z1_9GAMM</name>
<protein>
    <submittedName>
        <fullName evidence="1">DUF3301 domain-containing protein</fullName>
    </submittedName>
</protein>
<evidence type="ECO:0000313" key="1">
    <source>
        <dbReference type="EMBL" id="MWK58572.1"/>
    </source>
</evidence>
<sequence>MISLADVFLFLLLAAGAAWLWRGHGVRERALVLVKQHCARFDVDLLDGNVALQRMAIVRDAKGHRRLARIYGFEFTVTGEQRLTGTVQMFGNHLGRIQMDPHPFQAPREPEVVASNVIQLDTWRRNHPRQDEQRQVE</sequence>
<organism evidence="1 2">
    <name type="scientific">Metapseudomonas otitidis</name>
    <dbReference type="NCBI Taxonomy" id="319939"/>
    <lineage>
        <taxon>Bacteria</taxon>
        <taxon>Pseudomonadati</taxon>
        <taxon>Pseudomonadota</taxon>
        <taxon>Gammaproteobacteria</taxon>
        <taxon>Pseudomonadales</taxon>
        <taxon>Pseudomonadaceae</taxon>
        <taxon>Metapseudomonas</taxon>
    </lineage>
</organism>
<gene>
    <name evidence="1" type="ORF">GO594_21540</name>
</gene>
<comment type="caution">
    <text evidence="1">The sequence shown here is derived from an EMBL/GenBank/DDBJ whole genome shotgun (WGS) entry which is preliminary data.</text>
</comment>
<dbReference type="EMBL" id="WTFN01000064">
    <property type="protein sequence ID" value="MWK58572.1"/>
    <property type="molecule type" value="Genomic_DNA"/>
</dbReference>